<dbReference type="AlphaFoldDB" id="A0A098LFV1"/>
<dbReference type="Proteomes" id="UP000030185">
    <property type="component" value="Unassembled WGS sequence"/>
</dbReference>
<dbReference type="InterPro" id="IPR021458">
    <property type="entry name" value="Rv0495c"/>
</dbReference>
<name>A0A098LFV1_9BACT</name>
<dbReference type="Pfam" id="PF11307">
    <property type="entry name" value="DUF3109"/>
    <property type="match status" value="1"/>
</dbReference>
<keyword evidence="3" id="KW-1185">Reference proteome</keyword>
<comment type="caution">
    <text evidence="2">The sequence shown here is derived from an EMBL/GenBank/DDBJ whole genome shotgun (WGS) entry which is preliminary data.</text>
</comment>
<dbReference type="STRING" id="153721.MYP_2206"/>
<organism evidence="2 3">
    <name type="scientific">Sporocytophaga myxococcoides</name>
    <dbReference type="NCBI Taxonomy" id="153721"/>
    <lineage>
        <taxon>Bacteria</taxon>
        <taxon>Pseudomonadati</taxon>
        <taxon>Bacteroidota</taxon>
        <taxon>Cytophagia</taxon>
        <taxon>Cytophagales</taxon>
        <taxon>Cytophagaceae</taxon>
        <taxon>Sporocytophaga</taxon>
    </lineage>
</organism>
<gene>
    <name evidence="2" type="ORF">MYP_2206</name>
</gene>
<protein>
    <recommendedName>
        <fullName evidence="4">DUF3109 domain-containing protein</fullName>
    </recommendedName>
</protein>
<evidence type="ECO:0000313" key="2">
    <source>
        <dbReference type="EMBL" id="GAL84978.1"/>
    </source>
</evidence>
<dbReference type="eggNOG" id="COG0727">
    <property type="taxonomic scope" value="Bacteria"/>
</dbReference>
<sequence>MEEDEGMILEEIYDKVKPYLSAEGIKAIEEQGLTVIDSDGDLTTPTIKNRECAYAIYEKGILKCGIEKAYLMGKIDYKKPISCHLYPIRISKYEHYDALNYDRWNICSPACSNGESLQVPIYKFLKDPLIRKYGEDWYNSLVKTIEKI</sequence>
<reference evidence="2 3" key="1">
    <citation type="submission" date="2014-09" db="EMBL/GenBank/DDBJ databases">
        <title>Sporocytophaga myxococcoides PG-01 genome sequencing.</title>
        <authorList>
            <person name="Liu L."/>
            <person name="Gao P.J."/>
            <person name="Chen G.J."/>
            <person name="Wang L.S."/>
        </authorList>
    </citation>
    <scope>NUCLEOTIDE SEQUENCE [LARGE SCALE GENOMIC DNA]</scope>
    <source>
        <strain evidence="2 3">PG-01</strain>
    </source>
</reference>
<evidence type="ECO:0000313" key="3">
    <source>
        <dbReference type="Proteomes" id="UP000030185"/>
    </source>
</evidence>
<comment type="similarity">
    <text evidence="1">Belongs to the Rv0495c family.</text>
</comment>
<dbReference type="EMBL" id="BBLT01000004">
    <property type="protein sequence ID" value="GAL84978.1"/>
    <property type="molecule type" value="Genomic_DNA"/>
</dbReference>
<proteinExistence type="inferred from homology"/>
<accession>A0A098LFV1</accession>
<evidence type="ECO:0008006" key="4">
    <source>
        <dbReference type="Google" id="ProtNLM"/>
    </source>
</evidence>
<evidence type="ECO:0000256" key="1">
    <source>
        <dbReference type="ARBA" id="ARBA00093770"/>
    </source>
</evidence>